<dbReference type="InterPro" id="IPR029044">
    <property type="entry name" value="Nucleotide-diphossugar_trans"/>
</dbReference>
<dbReference type="Gene3D" id="3.90.550.10">
    <property type="entry name" value="Spore Coat Polysaccharide Biosynthesis Protein SpsA, Chain A"/>
    <property type="match status" value="1"/>
</dbReference>
<dbReference type="PANTHER" id="PTHR48090:SF10">
    <property type="entry name" value="GLUCOSYL-3-PHOSPHOGLYCERATE SYNTHASE"/>
    <property type="match status" value="1"/>
</dbReference>
<accession>A0A7C4ATF9</accession>
<keyword evidence="3 4" id="KW-0808">Transferase</keyword>
<evidence type="ECO:0000256" key="3">
    <source>
        <dbReference type="ARBA" id="ARBA00022679"/>
    </source>
</evidence>
<keyword evidence="2" id="KW-0328">Glycosyltransferase</keyword>
<proteinExistence type="inferred from homology"/>
<dbReference type="EMBL" id="DTGT01000382">
    <property type="protein sequence ID" value="HGH61944.1"/>
    <property type="molecule type" value="Genomic_DNA"/>
</dbReference>
<gene>
    <name evidence="4" type="ORF">ENV54_11690</name>
</gene>
<dbReference type="AlphaFoldDB" id="A0A7C4ATF9"/>
<comment type="caution">
    <text evidence="4">The sequence shown here is derived from an EMBL/GenBank/DDBJ whole genome shotgun (WGS) entry which is preliminary data.</text>
</comment>
<comment type="similarity">
    <text evidence="1">Belongs to the glycosyltransferase 2 family.</text>
</comment>
<evidence type="ECO:0000256" key="1">
    <source>
        <dbReference type="ARBA" id="ARBA00006739"/>
    </source>
</evidence>
<dbReference type="SUPFAM" id="SSF53448">
    <property type="entry name" value="Nucleotide-diphospho-sugar transferases"/>
    <property type="match status" value="1"/>
</dbReference>
<evidence type="ECO:0000313" key="4">
    <source>
        <dbReference type="EMBL" id="HGH61944.1"/>
    </source>
</evidence>
<organism evidence="4">
    <name type="scientific">Desulfomonile tiedjei</name>
    <dbReference type="NCBI Taxonomy" id="2358"/>
    <lineage>
        <taxon>Bacteria</taxon>
        <taxon>Pseudomonadati</taxon>
        <taxon>Thermodesulfobacteriota</taxon>
        <taxon>Desulfomonilia</taxon>
        <taxon>Desulfomonilales</taxon>
        <taxon>Desulfomonilaceae</taxon>
        <taxon>Desulfomonile</taxon>
    </lineage>
</organism>
<sequence length="405" mass="45745">MNFTECNPQGINKADIVVGIPSYNEASSISLPTKQADIGLTKYYSHKTAVIINCDNASPDGTTQAFFDTETKTPKMSLTTEPGIVGKGYNLRNLFQKAVELSAKAIIVLDADVKNVTPQWIRNLCEPLFDDYHFVAPLYVRHKYDGSFTNNLVYPMTRALYGRRVRQPVGGEVGFSGETAKLYLDCEYWDENVGQFGINLWMTTLAVKSPGAVIQSFMGKTKIHRVRDFAADIARMFGQVVTTLFELMVRFDGYWTQVKWSRPTAVFGFGVGEVEVPPPVDIDTTTLSAAMRAGMEKNRDFYKQCIAEPNFNKLEEVASLSDADFEFPTNLWARILFDFAVAYRNAVVPRDKLVDSLIPLYYAKTMSFVLDTEAMNTQQVEELVEDQCLQFEKAKPYLIERWSAR</sequence>
<protein>
    <submittedName>
        <fullName evidence="4">Glycosyltransferase</fullName>
    </submittedName>
</protein>
<dbReference type="PANTHER" id="PTHR48090">
    <property type="entry name" value="UNDECAPRENYL-PHOSPHATE 4-DEOXY-4-FORMAMIDO-L-ARABINOSE TRANSFERASE-RELATED"/>
    <property type="match status" value="1"/>
</dbReference>
<name>A0A7C4ATF9_9BACT</name>
<dbReference type="InterPro" id="IPR050256">
    <property type="entry name" value="Glycosyltransferase_2"/>
</dbReference>
<dbReference type="GO" id="GO:0016757">
    <property type="term" value="F:glycosyltransferase activity"/>
    <property type="evidence" value="ECO:0007669"/>
    <property type="project" value="UniProtKB-KW"/>
</dbReference>
<reference evidence="4" key="1">
    <citation type="journal article" date="2020" name="mSystems">
        <title>Genome- and Community-Level Interaction Insights into Carbon Utilization and Element Cycling Functions of Hydrothermarchaeota in Hydrothermal Sediment.</title>
        <authorList>
            <person name="Zhou Z."/>
            <person name="Liu Y."/>
            <person name="Xu W."/>
            <person name="Pan J."/>
            <person name="Luo Z.H."/>
            <person name="Li M."/>
        </authorList>
    </citation>
    <scope>NUCLEOTIDE SEQUENCE [LARGE SCALE GENOMIC DNA]</scope>
    <source>
        <strain evidence="4">SpSt-769</strain>
    </source>
</reference>
<evidence type="ECO:0000256" key="2">
    <source>
        <dbReference type="ARBA" id="ARBA00022676"/>
    </source>
</evidence>